<keyword evidence="10" id="KW-1185">Reference proteome</keyword>
<dbReference type="EMBL" id="JACCKA010000062">
    <property type="protein sequence ID" value="NZA26800.1"/>
    <property type="molecule type" value="Genomic_DNA"/>
</dbReference>
<sequence length="936" mass="102148">MDADRWSRLSPLLDALLDASAADRAASLASLRGEDPALADELERLLALEQDHGDFLDTPLVAPLPGARTGTEVGPYRLERLLGEGGMGQVWLASRADGLYQRRVALKLLRPGLADPGLRLRFTREREILARLEHAHIARLLDAGISADNQPYLALDYVDGEPLTDWCLSRALEMRARLRLFLQVCDAVSHAHSNLIVHRDLKPSNILVTPLDEVRLLDFGIAKLLDSAELPDQTRTGTRAFTLHYAAPEQIRGEPVTTLTDVYALGVVLYELLTDARPYELERASDAQWEQAILEADPARPSQILLRRADGEPAAAAALRRRARAVAGDLDNIVLKALAKRHEQRYPSVEALALDLQRYLDGRPVMARPQRLGYRLRKYVRRHRWPLSTATLVAAVLLAALGMVAWQARLSLQEAARAQAMQDFIVGLFENAGSLPEGAPLDVRQLLAAGVDRGDIELARQPLAHAGLLGVIARLRMGLGDHPQALALLQRQAAVLAGLDEVPPSMRLEAATDRGHVLRLLRRPEECVSAMRDLRPLARRQERRLPLQAAEFYSQLGRCQRAVGEREMAGALFQRALSLRRDPLGSGAGIAESLADLAGLHADAGEGADALRGFGAALEQLRATVGERHPLAIAILREVCALERSERGVDAAERACARAVALATALRGSQHHVTVDAQRQLTALHVEQGRHAEAEAGQRQLLAWLVSRFGPGHGEVAQAYQSLGLIAWERGEHAQALRALRRAIAIWRHEDDRPRLASALSDQAMVLLEEGRADLARPLLEEAVRSADSPSPAPPLAHALVLLGRTDAMLGDQARAHEHLRRAAALPVSDDGAAARRSALALAVFEADQGDRGALERLDRLGRLARGDRGERELAWLARAHAAAVRCRDDPGPQASELQELALLVRRALPEGGSAMREIQALSSACRERQPAAEDA</sequence>
<evidence type="ECO:0000256" key="7">
    <source>
        <dbReference type="SAM" id="Phobius"/>
    </source>
</evidence>
<keyword evidence="3 9" id="KW-0418">Kinase</keyword>
<gene>
    <name evidence="9" type="ORF">H0E84_10430</name>
</gene>
<dbReference type="CDD" id="cd14014">
    <property type="entry name" value="STKc_PknB_like"/>
    <property type="match status" value="1"/>
</dbReference>
<evidence type="ECO:0000256" key="1">
    <source>
        <dbReference type="ARBA" id="ARBA00022679"/>
    </source>
</evidence>
<keyword evidence="7" id="KW-1133">Transmembrane helix</keyword>
<feature type="transmembrane region" description="Helical" evidence="7">
    <location>
        <begin position="385"/>
        <end position="406"/>
    </location>
</feature>
<dbReference type="PROSITE" id="PS00108">
    <property type="entry name" value="PROTEIN_KINASE_ST"/>
    <property type="match status" value="1"/>
</dbReference>
<dbReference type="Pfam" id="PF13424">
    <property type="entry name" value="TPR_12"/>
    <property type="match status" value="1"/>
</dbReference>
<evidence type="ECO:0000256" key="4">
    <source>
        <dbReference type="ARBA" id="ARBA00022840"/>
    </source>
</evidence>
<dbReference type="RefSeq" id="WP_180678587.1">
    <property type="nucleotide sequence ID" value="NZ_JACCKA010000062.1"/>
</dbReference>
<name>A0A853JE21_9GAMM</name>
<keyword evidence="7" id="KW-0812">Transmembrane</keyword>
<evidence type="ECO:0000313" key="9">
    <source>
        <dbReference type="EMBL" id="NZA26800.1"/>
    </source>
</evidence>
<dbReference type="GO" id="GO:0005524">
    <property type="term" value="F:ATP binding"/>
    <property type="evidence" value="ECO:0007669"/>
    <property type="project" value="UniProtKB-UniRule"/>
</dbReference>
<dbReference type="Gene3D" id="3.30.200.20">
    <property type="entry name" value="Phosphorylase Kinase, domain 1"/>
    <property type="match status" value="1"/>
</dbReference>
<dbReference type="AlphaFoldDB" id="A0A853JE21"/>
<feature type="repeat" description="TPR" evidence="5">
    <location>
        <begin position="550"/>
        <end position="583"/>
    </location>
</feature>
<dbReference type="Proteomes" id="UP000578091">
    <property type="component" value="Unassembled WGS sequence"/>
</dbReference>
<keyword evidence="9" id="KW-0723">Serine/threonine-protein kinase</keyword>
<feature type="binding site" evidence="6">
    <location>
        <position position="107"/>
    </location>
    <ligand>
        <name>ATP</name>
        <dbReference type="ChEBI" id="CHEBI:30616"/>
    </ligand>
</feature>
<evidence type="ECO:0000256" key="2">
    <source>
        <dbReference type="ARBA" id="ARBA00022741"/>
    </source>
</evidence>
<evidence type="ECO:0000256" key="3">
    <source>
        <dbReference type="ARBA" id="ARBA00022777"/>
    </source>
</evidence>
<dbReference type="Pfam" id="PF00069">
    <property type="entry name" value="Pkinase"/>
    <property type="match status" value="1"/>
</dbReference>
<dbReference type="Gene3D" id="1.10.510.10">
    <property type="entry name" value="Transferase(Phosphotransferase) domain 1"/>
    <property type="match status" value="1"/>
</dbReference>
<keyword evidence="2 6" id="KW-0547">Nucleotide-binding</keyword>
<reference evidence="9 10" key="1">
    <citation type="submission" date="2020-07" db="EMBL/GenBank/DDBJ databases">
        <title>Luteimonas sp. SJ-92.</title>
        <authorList>
            <person name="Huang X.-X."/>
            <person name="Xu L."/>
            <person name="Sun J.-Q."/>
        </authorList>
    </citation>
    <scope>NUCLEOTIDE SEQUENCE [LARGE SCALE GENOMIC DNA]</scope>
    <source>
        <strain evidence="9 10">SJ-92</strain>
    </source>
</reference>
<proteinExistence type="predicted"/>
<dbReference type="InterPro" id="IPR011009">
    <property type="entry name" value="Kinase-like_dom_sf"/>
</dbReference>
<dbReference type="SMART" id="SM00028">
    <property type="entry name" value="TPR"/>
    <property type="match status" value="3"/>
</dbReference>
<keyword evidence="1" id="KW-0808">Transferase</keyword>
<dbReference type="PROSITE" id="PS00107">
    <property type="entry name" value="PROTEIN_KINASE_ATP"/>
    <property type="match status" value="1"/>
</dbReference>
<keyword evidence="7" id="KW-0472">Membrane</keyword>
<accession>A0A853JE21</accession>
<dbReference type="InterPro" id="IPR008271">
    <property type="entry name" value="Ser/Thr_kinase_AS"/>
</dbReference>
<dbReference type="SUPFAM" id="SSF56112">
    <property type="entry name" value="Protein kinase-like (PK-like)"/>
    <property type="match status" value="1"/>
</dbReference>
<evidence type="ECO:0000259" key="8">
    <source>
        <dbReference type="PROSITE" id="PS50011"/>
    </source>
</evidence>
<dbReference type="SMART" id="SM00220">
    <property type="entry name" value="S_TKc"/>
    <property type="match status" value="1"/>
</dbReference>
<dbReference type="InterPro" id="IPR000719">
    <property type="entry name" value="Prot_kinase_dom"/>
</dbReference>
<comment type="caution">
    <text evidence="9">The sequence shown here is derived from an EMBL/GenBank/DDBJ whole genome shotgun (WGS) entry which is preliminary data.</text>
</comment>
<keyword evidence="4 6" id="KW-0067">ATP-binding</keyword>
<feature type="domain" description="Protein kinase" evidence="8">
    <location>
        <begin position="76"/>
        <end position="360"/>
    </location>
</feature>
<evidence type="ECO:0000256" key="6">
    <source>
        <dbReference type="PROSITE-ProRule" id="PRU10141"/>
    </source>
</evidence>
<organism evidence="9 10">
    <name type="scientific">Luteimonas salinisoli</name>
    <dbReference type="NCBI Taxonomy" id="2752307"/>
    <lineage>
        <taxon>Bacteria</taxon>
        <taxon>Pseudomonadati</taxon>
        <taxon>Pseudomonadota</taxon>
        <taxon>Gammaproteobacteria</taxon>
        <taxon>Lysobacterales</taxon>
        <taxon>Lysobacteraceae</taxon>
        <taxon>Luteimonas</taxon>
    </lineage>
</organism>
<keyword evidence="5" id="KW-0802">TPR repeat</keyword>
<dbReference type="PANTHER" id="PTHR43289:SF34">
    <property type="entry name" value="SERINE_THREONINE-PROTEIN KINASE YBDM-RELATED"/>
    <property type="match status" value="1"/>
</dbReference>
<evidence type="ECO:0000313" key="10">
    <source>
        <dbReference type="Proteomes" id="UP000578091"/>
    </source>
</evidence>
<dbReference type="GO" id="GO:0004674">
    <property type="term" value="F:protein serine/threonine kinase activity"/>
    <property type="evidence" value="ECO:0007669"/>
    <property type="project" value="UniProtKB-KW"/>
</dbReference>
<dbReference type="PROSITE" id="PS50005">
    <property type="entry name" value="TPR"/>
    <property type="match status" value="2"/>
</dbReference>
<dbReference type="PANTHER" id="PTHR43289">
    <property type="entry name" value="MITOGEN-ACTIVATED PROTEIN KINASE KINASE KINASE 20-RELATED"/>
    <property type="match status" value="1"/>
</dbReference>
<dbReference type="PROSITE" id="PS50011">
    <property type="entry name" value="PROTEIN_KINASE_DOM"/>
    <property type="match status" value="1"/>
</dbReference>
<dbReference type="InterPro" id="IPR019734">
    <property type="entry name" value="TPR_rpt"/>
</dbReference>
<dbReference type="SUPFAM" id="SSF48452">
    <property type="entry name" value="TPR-like"/>
    <property type="match status" value="3"/>
</dbReference>
<evidence type="ECO:0000256" key="5">
    <source>
        <dbReference type="PROSITE-ProRule" id="PRU00339"/>
    </source>
</evidence>
<dbReference type="Gene3D" id="1.25.40.10">
    <property type="entry name" value="Tetratricopeptide repeat domain"/>
    <property type="match status" value="2"/>
</dbReference>
<dbReference type="InterPro" id="IPR017441">
    <property type="entry name" value="Protein_kinase_ATP_BS"/>
</dbReference>
<feature type="repeat" description="TPR" evidence="5">
    <location>
        <begin position="717"/>
        <end position="750"/>
    </location>
</feature>
<dbReference type="InterPro" id="IPR011990">
    <property type="entry name" value="TPR-like_helical_dom_sf"/>
</dbReference>
<protein>
    <submittedName>
        <fullName evidence="9">Serine/threonine protein kinase</fullName>
    </submittedName>
</protein>